<dbReference type="Gene3D" id="3.10.450.50">
    <property type="match status" value="1"/>
</dbReference>
<name>A0A3N8RNE1_9BURK</name>
<evidence type="ECO:0000313" key="2">
    <source>
        <dbReference type="Proteomes" id="UP000269271"/>
    </source>
</evidence>
<dbReference type="Proteomes" id="UP000269271">
    <property type="component" value="Unassembled WGS sequence"/>
</dbReference>
<dbReference type="EMBL" id="QTQX01000001">
    <property type="protein sequence ID" value="RQT37324.1"/>
    <property type="molecule type" value="Genomic_DNA"/>
</dbReference>
<gene>
    <name evidence="1" type="ORF">DF037_00875</name>
</gene>
<sequence length="562" mass="63014">MSRKTCEHIEASRLGGMLMAAKIGRNEPCPCRSGKKYKHCHGWIAPEPARQTLPPRLAKAVAEASAKAMAKEAQRVAQQGLGRPIISAEIGERRVVAVRNKLYYIKGKTFHDFLGDYLRDVLDPEWGNAELKKPLSDRHPILQWYDSICNLQRRSGLTGDSVVQVEANGASSAWLRLAYDLYALDHNTELQKKLVGRLKNPDMFPGARYETYVAAAMIRAGFDLVFEDEDDRSTTHCEFVATCKTSGNMYSVEAKHRNRSDATGTLKFRLGKRLQGALRKQAAHPRIVFLDVGAPDDQRDDTLPGFMRQALNDLRRFEGRDLNGHPLPAAYVFLTNMPSDRDLEGAVRRTVILAEGFQIPDFKLDAGFPSLREAYAAMRAHQDIHDLARSLRDHSEVPSTFDGEAPELAFSTNEARLTIGSWYEVQVGPEGETAPAKLLQGIVSEPERSATCIFQLQDGRQVVVGAPLSAAELQAYRRHPTTFFERIDPSAKQTIETPFKTFMWLLDAHKNATRAQLLANMAGSPDFDRLERLTDRDLLEEYAERMTWTICAQTSKSKPETP</sequence>
<dbReference type="Pfam" id="PF02810">
    <property type="entry name" value="SEC-C"/>
    <property type="match status" value="1"/>
</dbReference>
<evidence type="ECO:0000313" key="1">
    <source>
        <dbReference type="EMBL" id="RQT37324.1"/>
    </source>
</evidence>
<organism evidence="1 2">
    <name type="scientific">Burkholderia contaminans</name>
    <dbReference type="NCBI Taxonomy" id="488447"/>
    <lineage>
        <taxon>Bacteria</taxon>
        <taxon>Pseudomonadati</taxon>
        <taxon>Pseudomonadota</taxon>
        <taxon>Betaproteobacteria</taxon>
        <taxon>Burkholderiales</taxon>
        <taxon>Burkholderiaceae</taxon>
        <taxon>Burkholderia</taxon>
        <taxon>Burkholderia cepacia complex</taxon>
    </lineage>
</organism>
<proteinExistence type="predicted"/>
<dbReference type="InterPro" id="IPR004027">
    <property type="entry name" value="SEC_C_motif"/>
</dbReference>
<dbReference type="AlphaFoldDB" id="A0A3N8RNE1"/>
<accession>A0A3N8RNE1</accession>
<reference evidence="1 2" key="1">
    <citation type="submission" date="2018-08" db="EMBL/GenBank/DDBJ databases">
        <title>Comparative analysis of Burkholderia isolates from Puerto Rico.</title>
        <authorList>
            <person name="Hall C."/>
            <person name="Sahl J."/>
            <person name="Wagner D."/>
        </authorList>
    </citation>
    <scope>NUCLEOTIDE SEQUENCE [LARGE SCALE GENOMIC DNA]</scope>
    <source>
        <strain evidence="1 2">Bp9001</strain>
    </source>
</reference>
<dbReference type="SUPFAM" id="SSF103642">
    <property type="entry name" value="Sec-C motif"/>
    <property type="match status" value="1"/>
</dbReference>
<evidence type="ECO:0008006" key="3">
    <source>
        <dbReference type="Google" id="ProtNLM"/>
    </source>
</evidence>
<protein>
    <recommendedName>
        <fullName evidence="3">SEC-C domain-containing protein</fullName>
    </recommendedName>
</protein>
<comment type="caution">
    <text evidence="1">The sequence shown here is derived from an EMBL/GenBank/DDBJ whole genome shotgun (WGS) entry which is preliminary data.</text>
</comment>